<evidence type="ECO:0000313" key="2">
    <source>
        <dbReference type="Proteomes" id="UP000064920"/>
    </source>
</evidence>
<dbReference type="PATRIC" id="fig|1397108.4.peg.2764"/>
<dbReference type="KEGG" id="cmar:IMCC12053_2702"/>
<reference evidence="1 2" key="1">
    <citation type="submission" date="2015-05" db="EMBL/GenBank/DDBJ databases">
        <authorList>
            <person name="Wang D.B."/>
            <person name="Wang M."/>
        </authorList>
    </citation>
    <scope>NUCLEOTIDE SEQUENCE [LARGE SCALE GENOMIC DNA]</scope>
    <source>
        <strain evidence="1 2">IMCC 12053</strain>
    </source>
</reference>
<organism evidence="1 2">
    <name type="scientific">Celeribacter marinus</name>
    <dbReference type="NCBI Taxonomy" id="1397108"/>
    <lineage>
        <taxon>Bacteria</taxon>
        <taxon>Pseudomonadati</taxon>
        <taxon>Pseudomonadota</taxon>
        <taxon>Alphaproteobacteria</taxon>
        <taxon>Rhodobacterales</taxon>
        <taxon>Roseobacteraceae</taxon>
        <taxon>Celeribacter</taxon>
    </lineage>
</organism>
<dbReference type="RefSeq" id="WP_143090005.1">
    <property type="nucleotide sequence ID" value="NZ_CP012023.1"/>
</dbReference>
<dbReference type="STRING" id="1397108.IMCC12053_2702"/>
<protein>
    <submittedName>
        <fullName evidence="1">Uncharacterized protein</fullName>
    </submittedName>
</protein>
<name>A0A0P0A1M3_9RHOB</name>
<dbReference type="AlphaFoldDB" id="A0A0P0A1M3"/>
<sequence>MGKISSTRYALVLAGLIALLGGVGLAKGGLYIDRFEGDTAYMVDMVARMVMGQVPHVDFETPIGLMALVPVAVMAKAGFGIGQAFIAGQILVALILAPIVWRVGTSRLTGVTSWVFGVVCIALVLALVHGEDMLSVSVSMYYNRWAWVMAFVAILLAVVPPHDDHVNPRLDGVFIALALTGLAMSKPTYFVAFFVPIVLALVMRRAVSSLVFGVIAGALCAALIALFFGVGIFEAYIGDLLTVARSETRAAPGLPLAQIINGPQFLVATIVAILSVVVLRQSGQDRAGLLLMLLLPGFIYVTYQNFGNDPKWLILLAIYLLAHRPARGVRVLFNADGKAALNALALVSFALIMPSLQNIVTSPFRHLSENTQNYSVLMSDAPKFNDVFAFNERSNVVFARRILADEIPALDDYQAESKAREVTTFLGEALPRCALVSGDTAVDTYIADRLKQSPFNFAPETQFYMADVASMVWMIGGFAPLKGGAPWYYAGTPGLENADAIVVPLCAHSVQYRKAALSALEGAGLRVLAPIRDDLFLVYPIVRGD</sequence>
<accession>A0A0P0A1M3</accession>
<dbReference type="EMBL" id="CP012023">
    <property type="protein sequence ID" value="ALI56649.1"/>
    <property type="molecule type" value="Genomic_DNA"/>
</dbReference>
<gene>
    <name evidence="1" type="ORF">IMCC12053_2702</name>
</gene>
<dbReference type="Proteomes" id="UP000064920">
    <property type="component" value="Chromosome"/>
</dbReference>
<keyword evidence="2" id="KW-1185">Reference proteome</keyword>
<dbReference type="OrthoDB" id="7993201at2"/>
<proteinExistence type="predicted"/>
<evidence type="ECO:0000313" key="1">
    <source>
        <dbReference type="EMBL" id="ALI56649.1"/>
    </source>
</evidence>